<reference evidence="2" key="1">
    <citation type="journal article" date="2019" name="Int. J. Syst. Evol. Microbiol.">
        <title>The Global Catalogue of Microorganisms (GCM) 10K type strain sequencing project: providing services to taxonomists for standard genome sequencing and annotation.</title>
        <authorList>
            <consortium name="The Broad Institute Genomics Platform"/>
            <consortium name="The Broad Institute Genome Sequencing Center for Infectious Disease"/>
            <person name="Wu L."/>
            <person name="Ma J."/>
        </authorList>
    </citation>
    <scope>NUCLEOTIDE SEQUENCE [LARGE SCALE GENOMIC DNA]</scope>
    <source>
        <strain evidence="2">CGMCC 1.13681</strain>
    </source>
</reference>
<organism evidence="1 2">
    <name type="scientific">Streptomyces polyrhachis</name>
    <dbReference type="NCBI Taxonomy" id="1282885"/>
    <lineage>
        <taxon>Bacteria</taxon>
        <taxon>Bacillati</taxon>
        <taxon>Actinomycetota</taxon>
        <taxon>Actinomycetes</taxon>
        <taxon>Kitasatosporales</taxon>
        <taxon>Streptomycetaceae</taxon>
        <taxon>Streptomyces</taxon>
    </lineage>
</organism>
<sequence length="456" mass="47722">MSSAPPTAVPTAAPEAADPARAAALATERILADTLHGTARGVVVDSPPGAGKSTLVVRAARELAAAGRRLMVVAQTNAQVDDLVDRLAQADPGLPLGRLHSSDPHPYDPVLDTRPGVVKSAKVAELATLPVVVSTAAKWAWVKDAGPWEHAIVDEAYQMRSDALLAVGRLFERALFVGDPGQLDPFAVVGSEQWAGLSYDPAGSAVTTLLAHNPGLPQHRLPVSWRLPHSAAGLVSAAFYPYTPFRSGTGPGERRLSLTRGAGPAESAADRVLETAAESGWGLLELPARPTPRTDPEAVAALAGLVHRLLERGATAYSERAPGGTAVGPARIAVGTAHRDQAAAVRAALAARGVRGVTVDTANRLQGMEFDVTFVLHPLSGRPDATAFHLETGRLCVLASRHRHACVVVARAGIPELLDEYPSAEPVRLGEAIRFPDGWEAHQAVLSHLAGHAVRV</sequence>
<protein>
    <submittedName>
        <fullName evidence="1">AAA domain-containing protein</fullName>
    </submittedName>
</protein>
<dbReference type="Gene3D" id="3.40.50.300">
    <property type="entry name" value="P-loop containing nucleotide triphosphate hydrolases"/>
    <property type="match status" value="2"/>
</dbReference>
<dbReference type="Pfam" id="PF13604">
    <property type="entry name" value="AAA_30"/>
    <property type="match status" value="1"/>
</dbReference>
<evidence type="ECO:0000313" key="2">
    <source>
        <dbReference type="Proteomes" id="UP001596413"/>
    </source>
</evidence>
<dbReference type="SUPFAM" id="SSF52540">
    <property type="entry name" value="P-loop containing nucleoside triphosphate hydrolases"/>
    <property type="match status" value="1"/>
</dbReference>
<gene>
    <name evidence="1" type="ORF">ACFQLX_09750</name>
</gene>
<evidence type="ECO:0000313" key="1">
    <source>
        <dbReference type="EMBL" id="MFC7218450.1"/>
    </source>
</evidence>
<dbReference type="Proteomes" id="UP001596413">
    <property type="component" value="Unassembled WGS sequence"/>
</dbReference>
<comment type="caution">
    <text evidence="1">The sequence shown here is derived from an EMBL/GenBank/DDBJ whole genome shotgun (WGS) entry which is preliminary data.</text>
</comment>
<dbReference type="PANTHER" id="PTHR43788:SF8">
    <property type="entry name" value="DNA-BINDING PROTEIN SMUBP-2"/>
    <property type="match status" value="1"/>
</dbReference>
<keyword evidence="2" id="KW-1185">Reference proteome</keyword>
<accession>A0ABW2GCK1</accession>
<dbReference type="InterPro" id="IPR050534">
    <property type="entry name" value="Coronavir_polyprotein_1ab"/>
</dbReference>
<dbReference type="InterPro" id="IPR027417">
    <property type="entry name" value="P-loop_NTPase"/>
</dbReference>
<dbReference type="PANTHER" id="PTHR43788">
    <property type="entry name" value="DNA2/NAM7 HELICASE FAMILY MEMBER"/>
    <property type="match status" value="1"/>
</dbReference>
<dbReference type="RefSeq" id="WP_386413806.1">
    <property type="nucleotide sequence ID" value="NZ_JBHSZO010000012.1"/>
</dbReference>
<proteinExistence type="predicted"/>
<dbReference type="EMBL" id="JBHSZO010000012">
    <property type="protein sequence ID" value="MFC7218450.1"/>
    <property type="molecule type" value="Genomic_DNA"/>
</dbReference>
<name>A0ABW2GCK1_9ACTN</name>